<evidence type="ECO:0000313" key="2">
    <source>
        <dbReference type="EMBL" id="TCJ93665.1"/>
    </source>
</evidence>
<feature type="region of interest" description="Disordered" evidence="1">
    <location>
        <begin position="67"/>
        <end position="170"/>
    </location>
</feature>
<comment type="caution">
    <text evidence="2">The sequence shown here is derived from an EMBL/GenBank/DDBJ whole genome shotgun (WGS) entry which is preliminary data.</text>
</comment>
<dbReference type="InterPro" id="IPR050023">
    <property type="entry name" value="OctT"/>
</dbReference>
<feature type="compositionally biased region" description="Low complexity" evidence="1">
    <location>
        <begin position="184"/>
        <end position="195"/>
    </location>
</feature>
<feature type="region of interest" description="Disordered" evidence="1">
    <location>
        <begin position="1"/>
        <end position="54"/>
    </location>
</feature>
<organism evidence="2 3">
    <name type="scientific">Nocardia alba</name>
    <dbReference type="NCBI Taxonomy" id="225051"/>
    <lineage>
        <taxon>Bacteria</taxon>
        <taxon>Bacillati</taxon>
        <taxon>Actinomycetota</taxon>
        <taxon>Actinomycetes</taxon>
        <taxon>Mycobacteriales</taxon>
        <taxon>Nocardiaceae</taxon>
        <taxon>Nocardia</taxon>
    </lineage>
</organism>
<dbReference type="SUPFAM" id="SSF52266">
    <property type="entry name" value="SGNH hydrolase"/>
    <property type="match status" value="1"/>
</dbReference>
<evidence type="ECO:0000313" key="3">
    <source>
        <dbReference type="Proteomes" id="UP000294856"/>
    </source>
</evidence>
<proteinExistence type="predicted"/>
<feature type="compositionally biased region" description="Low complexity" evidence="1">
    <location>
        <begin position="126"/>
        <end position="169"/>
    </location>
</feature>
<dbReference type="CDD" id="cd00229">
    <property type="entry name" value="SGNH_hydrolase"/>
    <property type="match status" value="1"/>
</dbReference>
<feature type="compositionally biased region" description="Low complexity" evidence="1">
    <location>
        <begin position="224"/>
        <end position="241"/>
    </location>
</feature>
<dbReference type="AlphaFoldDB" id="A0A4V2PAI6"/>
<dbReference type="InterPro" id="IPR036514">
    <property type="entry name" value="SGNH_hydro_sf"/>
</dbReference>
<evidence type="ECO:0008006" key="4">
    <source>
        <dbReference type="Google" id="ProtNLM"/>
    </source>
</evidence>
<name>A0A4V2PAI6_9NOCA</name>
<reference evidence="2 3" key="1">
    <citation type="submission" date="2019-03" db="EMBL/GenBank/DDBJ databases">
        <title>Genomic Encyclopedia of Type Strains, Phase IV (KMG-IV): sequencing the most valuable type-strain genomes for metagenomic binning, comparative biology and taxonomic classification.</title>
        <authorList>
            <person name="Goeker M."/>
        </authorList>
    </citation>
    <scope>NUCLEOTIDE SEQUENCE [LARGE SCALE GENOMIC DNA]</scope>
    <source>
        <strain evidence="2 3">DSM 44684</strain>
    </source>
</reference>
<dbReference type="RefSeq" id="WP_243655081.1">
    <property type="nucleotide sequence ID" value="NZ_SMFR01000005.1"/>
</dbReference>
<dbReference type="STRING" id="1210063.GCA_001612665_05033"/>
<dbReference type="NCBIfam" id="NF043016">
    <property type="entry name" value="DigluglyOctase"/>
    <property type="match status" value="1"/>
</dbReference>
<dbReference type="Gene3D" id="3.40.50.1110">
    <property type="entry name" value="SGNH hydrolase"/>
    <property type="match status" value="1"/>
</dbReference>
<feature type="compositionally biased region" description="Polar residues" evidence="1">
    <location>
        <begin position="95"/>
        <end position="106"/>
    </location>
</feature>
<feature type="compositionally biased region" description="Basic and acidic residues" evidence="1">
    <location>
        <begin position="39"/>
        <end position="54"/>
    </location>
</feature>
<dbReference type="EMBL" id="SMFR01000005">
    <property type="protein sequence ID" value="TCJ93665.1"/>
    <property type="molecule type" value="Genomic_DNA"/>
</dbReference>
<evidence type="ECO:0000256" key="1">
    <source>
        <dbReference type="SAM" id="MobiDB-lite"/>
    </source>
</evidence>
<sequence length="550" mass="56353">MSNEEPDRSVPDEMFQQVTAKAGRQLPDALFGPPPARPARAEREEPIRSVPDELFKQVTARSARSLPDALFGPVPPPVVAAPEPVDSAADAVESGSETADSGSSADVSPGVDVPSAETSIGDDADGAPSAVDVASSAAAGEADSETSGVTAAVEGVAAAESGDGGSVAVQTGAGEDLTATDADAVSAAGGESSVARSVDDPAVTDSIVDAGGSTDQAVPQPLRSAPESAESDATSSSAPPSAEIAAAVEIGASAGSDVDLDIADSSLTSVTAAEAGIAVDESAESGVSHGESVAAATAGTPLVEQAVSPRPVESAAPRPVLLVIADSLAYYGPKGGLPADDPRIWPNMVAAELDWDVELIARIGWTCRDAYWALIGDPRVWASVPRAGAVVFAVGGMDTLPSPLPTALREMIRYIRPPRLRRGVRATYNWLQPKLSKLGRPVALPPRVSVDYLEQSRVALNHLRPELPVVAVLPSVHKCDAYGRVHRGRPRAVKALQAWSGRTSVPLVDLGEAVRDDIESGSANPDGIHWGWAGHAAVATAMTKALQEVR</sequence>
<feature type="compositionally biased region" description="Low complexity" evidence="1">
    <location>
        <begin position="80"/>
        <end position="92"/>
    </location>
</feature>
<accession>A0A4V2PAI6</accession>
<dbReference type="Proteomes" id="UP000294856">
    <property type="component" value="Unassembled WGS sequence"/>
</dbReference>
<protein>
    <recommendedName>
        <fullName evidence="4">GDSL-like lipase/acylhydrolase family protein</fullName>
    </recommendedName>
</protein>
<feature type="region of interest" description="Disordered" evidence="1">
    <location>
        <begin position="184"/>
        <end position="241"/>
    </location>
</feature>
<feature type="compositionally biased region" description="Basic and acidic residues" evidence="1">
    <location>
        <begin position="1"/>
        <end position="11"/>
    </location>
</feature>
<gene>
    <name evidence="2" type="ORF">DFR71_5515</name>
</gene>
<keyword evidence="3" id="KW-1185">Reference proteome</keyword>